<dbReference type="InterPro" id="IPR029058">
    <property type="entry name" value="AB_hydrolase_fold"/>
</dbReference>
<dbReference type="PANTHER" id="PTHR48081:SF30">
    <property type="entry name" value="ACETYL-HYDROLASE LIPR-RELATED"/>
    <property type="match status" value="1"/>
</dbReference>
<evidence type="ECO:0000259" key="3">
    <source>
        <dbReference type="Pfam" id="PF07859"/>
    </source>
</evidence>
<protein>
    <recommendedName>
        <fullName evidence="3">Alpha/beta hydrolase fold-3 domain-containing protein</fullName>
    </recommendedName>
</protein>
<sequence length="309" mass="32747">MSDAGQFGPWVSDEAKARFAAFLAESATPPDLAAARPFFRDYNQRLLDKAQARYAVDVAERTIAGVTVYEVVPAGRAADAPVLLCLHGGAFMWGEGPGALLEAVPIAAVAGMRVLAVDYRLAPEHVYPAAVEDVVAVYRALIETVDPARIGIYGCSAGALLTTQAVARFLHDGLPVPGAIGLFHGAPLPFSGDAALAQKLFDPRAGSGAAPKVEELPYFIGADLSDPLVLSAGHPEMLALFPPSLLISATRDFAASAVSVMHRRLLAAGTETSFVLFDGLWHAHHMDVDLPESVETYAIIADFFRKRLG</sequence>
<dbReference type="InterPro" id="IPR050300">
    <property type="entry name" value="GDXG_lipolytic_enzyme"/>
</dbReference>
<keyword evidence="2" id="KW-0378">Hydrolase</keyword>
<dbReference type="Gene3D" id="3.40.50.1820">
    <property type="entry name" value="alpha/beta hydrolase"/>
    <property type="match status" value="1"/>
</dbReference>
<evidence type="ECO:0000313" key="5">
    <source>
        <dbReference type="Proteomes" id="UP000076088"/>
    </source>
</evidence>
<dbReference type="PANTHER" id="PTHR48081">
    <property type="entry name" value="AB HYDROLASE SUPERFAMILY PROTEIN C4A8.06C"/>
    <property type="match status" value="1"/>
</dbReference>
<dbReference type="GO" id="GO:0004806">
    <property type="term" value="F:triacylglycerol lipase activity"/>
    <property type="evidence" value="ECO:0007669"/>
    <property type="project" value="TreeGrafter"/>
</dbReference>
<organism evidence="4 5">
    <name type="scientific">Sphingopyxis macrogoltabida</name>
    <name type="common">Sphingomonas macrogoltabidus</name>
    <dbReference type="NCBI Taxonomy" id="33050"/>
    <lineage>
        <taxon>Bacteria</taxon>
        <taxon>Pseudomonadati</taxon>
        <taxon>Pseudomonadota</taxon>
        <taxon>Alphaproteobacteria</taxon>
        <taxon>Sphingomonadales</taxon>
        <taxon>Sphingomonadaceae</taxon>
        <taxon>Sphingopyxis</taxon>
    </lineage>
</organism>
<comment type="similarity">
    <text evidence="1">Belongs to the 'GDXG' lipolytic enzyme family.</text>
</comment>
<dbReference type="SUPFAM" id="SSF53474">
    <property type="entry name" value="alpha/beta-Hydrolases"/>
    <property type="match status" value="1"/>
</dbReference>
<dbReference type="InterPro" id="IPR013094">
    <property type="entry name" value="AB_hydrolase_3"/>
</dbReference>
<dbReference type="RefSeq" id="WP_054731023.1">
    <property type="nucleotide sequence ID" value="NZ_CP009429.1"/>
</dbReference>
<dbReference type="KEGG" id="smaz:LH19_18470"/>
<evidence type="ECO:0000256" key="2">
    <source>
        <dbReference type="ARBA" id="ARBA00022801"/>
    </source>
</evidence>
<dbReference type="EMBL" id="CP013344">
    <property type="protein sequence ID" value="AMU91111.1"/>
    <property type="molecule type" value="Genomic_DNA"/>
</dbReference>
<reference evidence="5" key="1">
    <citation type="submission" date="2015-11" db="EMBL/GenBank/DDBJ databases">
        <title>Complete genome sequence of a polyethylene-glycol degrader Sphingopyxis macrogoltabida 203N (NBRC 111659).</title>
        <authorList>
            <person name="Yoshiyuki O."/>
            <person name="Shouta N."/>
            <person name="Nagata Y."/>
            <person name="Numata M."/>
            <person name="Tsuchikane K."/>
            <person name="Hosoyama A."/>
            <person name="Yamazoe A."/>
            <person name="Tsuda M."/>
            <person name="Fujita N."/>
            <person name="Kawai F."/>
        </authorList>
    </citation>
    <scope>NUCLEOTIDE SEQUENCE [LARGE SCALE GENOMIC DNA]</scope>
    <source>
        <strain evidence="5">203N</strain>
    </source>
</reference>
<proteinExistence type="inferred from homology"/>
<evidence type="ECO:0000256" key="1">
    <source>
        <dbReference type="ARBA" id="ARBA00010515"/>
    </source>
</evidence>
<evidence type="ECO:0000313" key="4">
    <source>
        <dbReference type="EMBL" id="AMU91111.1"/>
    </source>
</evidence>
<feature type="domain" description="Alpha/beta hydrolase fold-3" evidence="3">
    <location>
        <begin position="83"/>
        <end position="285"/>
    </location>
</feature>
<dbReference type="AlphaFoldDB" id="A0AAC9AWJ8"/>
<reference evidence="4 5" key="2">
    <citation type="journal article" date="2016" name="Genome Announc.">
        <title>Complete Genome Sequence of Sphingopyxis macrogoltabida Strain 203N (NBRC 111659), a Polyethylene Glycol Degrader.</title>
        <authorList>
            <person name="Ohtsubo Y."/>
            <person name="Nonoyama S."/>
            <person name="Nagata Y."/>
            <person name="Numata M."/>
            <person name="Tsuchikane K."/>
            <person name="Hosoyama A."/>
            <person name="Yamazoe A."/>
            <person name="Tsuda M."/>
            <person name="Fujita N."/>
            <person name="Kawai F."/>
        </authorList>
    </citation>
    <scope>NUCLEOTIDE SEQUENCE [LARGE SCALE GENOMIC DNA]</scope>
    <source>
        <strain evidence="4 5">203N</strain>
    </source>
</reference>
<dbReference type="Pfam" id="PF07859">
    <property type="entry name" value="Abhydrolase_3"/>
    <property type="match status" value="1"/>
</dbReference>
<accession>A0AAC9AWJ8</accession>
<dbReference type="Proteomes" id="UP000076088">
    <property type="component" value="Chromosome"/>
</dbReference>
<gene>
    <name evidence="4" type="ORF">ATM17_19035</name>
</gene>
<keyword evidence="5" id="KW-1185">Reference proteome</keyword>
<name>A0AAC9AWJ8_SPHMC</name>